<keyword evidence="6" id="KW-1185">Reference proteome</keyword>
<evidence type="ECO:0000256" key="2">
    <source>
        <dbReference type="SAM" id="MobiDB-lite"/>
    </source>
</evidence>
<feature type="transmembrane region" description="Helical" evidence="3">
    <location>
        <begin position="173"/>
        <end position="192"/>
    </location>
</feature>
<evidence type="ECO:0000256" key="1">
    <source>
        <dbReference type="ARBA" id="ARBA00004141"/>
    </source>
</evidence>
<keyword evidence="3" id="KW-0812">Transmembrane</keyword>
<feature type="region of interest" description="Disordered" evidence="2">
    <location>
        <begin position="228"/>
        <end position="247"/>
    </location>
</feature>
<feature type="transmembrane region" description="Helical" evidence="3">
    <location>
        <begin position="304"/>
        <end position="325"/>
    </location>
</feature>
<evidence type="ECO:0000259" key="4">
    <source>
        <dbReference type="PROSITE" id="PS50850"/>
    </source>
</evidence>
<dbReference type="InterPro" id="IPR011701">
    <property type="entry name" value="MFS"/>
</dbReference>
<organism evidence="5 6">
    <name type="scientific">Patiria miniata</name>
    <name type="common">Bat star</name>
    <name type="synonym">Asterina miniata</name>
    <dbReference type="NCBI Taxonomy" id="46514"/>
    <lineage>
        <taxon>Eukaryota</taxon>
        <taxon>Metazoa</taxon>
        <taxon>Echinodermata</taxon>
        <taxon>Eleutherozoa</taxon>
        <taxon>Asterozoa</taxon>
        <taxon>Asteroidea</taxon>
        <taxon>Valvatacea</taxon>
        <taxon>Valvatida</taxon>
        <taxon>Asterinidae</taxon>
        <taxon>Patiria</taxon>
    </lineage>
</organism>
<feature type="transmembrane region" description="Helical" evidence="3">
    <location>
        <begin position="139"/>
        <end position="161"/>
    </location>
</feature>
<feature type="transmembrane region" description="Helical" evidence="3">
    <location>
        <begin position="110"/>
        <end position="132"/>
    </location>
</feature>
<dbReference type="InterPro" id="IPR020846">
    <property type="entry name" value="MFS_dom"/>
</dbReference>
<evidence type="ECO:0000313" key="5">
    <source>
        <dbReference type="EnsemblMetazoa" id="XP_038070815.1"/>
    </source>
</evidence>
<dbReference type="Proteomes" id="UP000887568">
    <property type="component" value="Unplaced"/>
</dbReference>
<dbReference type="PANTHER" id="PTHR11360:SF284">
    <property type="entry name" value="EG:103B4.3 PROTEIN-RELATED"/>
    <property type="match status" value="1"/>
</dbReference>
<keyword evidence="3" id="KW-0472">Membrane</keyword>
<dbReference type="EnsemblMetazoa" id="XM_038214887.1">
    <property type="protein sequence ID" value="XP_038070815.1"/>
    <property type="gene ID" value="LOC119739805"/>
</dbReference>
<evidence type="ECO:0000256" key="3">
    <source>
        <dbReference type="SAM" id="Phobius"/>
    </source>
</evidence>
<dbReference type="OMA" id="WSSYGWY"/>
<name>A0A914B3C4_PATMI</name>
<dbReference type="InterPro" id="IPR050327">
    <property type="entry name" value="Proton-linked_MCT"/>
</dbReference>
<dbReference type="GO" id="GO:0008028">
    <property type="term" value="F:monocarboxylic acid transmembrane transporter activity"/>
    <property type="evidence" value="ECO:0007669"/>
    <property type="project" value="TreeGrafter"/>
</dbReference>
<dbReference type="SUPFAM" id="SSF103473">
    <property type="entry name" value="MFS general substrate transporter"/>
    <property type="match status" value="1"/>
</dbReference>
<feature type="transmembrane region" description="Helical" evidence="3">
    <location>
        <begin position="276"/>
        <end position="298"/>
    </location>
</feature>
<reference evidence="5" key="1">
    <citation type="submission" date="2022-11" db="UniProtKB">
        <authorList>
            <consortium name="EnsemblMetazoa"/>
        </authorList>
    </citation>
    <scope>IDENTIFICATION</scope>
</reference>
<feature type="transmembrane region" description="Helical" evidence="3">
    <location>
        <begin position="57"/>
        <end position="78"/>
    </location>
</feature>
<feature type="domain" description="Major facilitator superfamily (MFS) profile" evidence="4">
    <location>
        <begin position="17"/>
        <end position="454"/>
    </location>
</feature>
<dbReference type="GeneID" id="119739805"/>
<dbReference type="RefSeq" id="XP_038070815.1">
    <property type="nucleotide sequence ID" value="XM_038214887.1"/>
</dbReference>
<comment type="subcellular location">
    <subcellularLocation>
        <location evidence="1">Membrane</location>
        <topology evidence="1">Multi-pass membrane protein</topology>
    </subcellularLocation>
</comment>
<dbReference type="PROSITE" id="PS50850">
    <property type="entry name" value="MFS"/>
    <property type="match status" value="1"/>
</dbReference>
<dbReference type="RefSeq" id="XP_038070817.1">
    <property type="nucleotide sequence ID" value="XM_038214889.1"/>
</dbReference>
<dbReference type="Pfam" id="PF07690">
    <property type="entry name" value="MFS_1"/>
    <property type="match status" value="1"/>
</dbReference>
<feature type="transmembrane region" description="Helical" evidence="3">
    <location>
        <begin position="430"/>
        <end position="453"/>
    </location>
</feature>
<protein>
    <recommendedName>
        <fullName evidence="4">Major facilitator superfamily (MFS) profile domain-containing protein</fullName>
    </recommendedName>
</protein>
<feature type="transmembrane region" description="Helical" evidence="3">
    <location>
        <begin position="85"/>
        <end position="104"/>
    </location>
</feature>
<keyword evidence="3" id="KW-1133">Transmembrane helix</keyword>
<evidence type="ECO:0000313" key="6">
    <source>
        <dbReference type="Proteomes" id="UP000887568"/>
    </source>
</evidence>
<dbReference type="GO" id="GO:0016020">
    <property type="term" value="C:membrane"/>
    <property type="evidence" value="ECO:0007669"/>
    <property type="project" value="UniProtKB-SubCell"/>
</dbReference>
<dbReference type="InterPro" id="IPR036259">
    <property type="entry name" value="MFS_trans_sf"/>
</dbReference>
<accession>A0A914B3C4</accession>
<dbReference type="PANTHER" id="PTHR11360">
    <property type="entry name" value="MONOCARBOXYLATE TRANSPORTER"/>
    <property type="match status" value="1"/>
</dbReference>
<dbReference type="AlphaFoldDB" id="A0A914B3C4"/>
<proteinExistence type="predicted"/>
<sequence>MAKTPAIEVPPPDGGWGLIVAVSAHVMYALAMGMLRCSGVFYTSWLHEFETSALQTATIGSVVGCCSFFGSPLAAVVCGRYGCRFTGILGGMVMVVGLFGSYWVRTIYQMYAVCAIAGLGIAFVIMAANVVVIQYFKKYFTIANGFVMSGVGVGMIVQPLLLGMLKDQYGWRGAMLIFASITGNICVAAVVFRPLQPGRKHVEYPQVGESRQSEERPSTSALLELEGCDNKGRNDTLPSEEEALRAQDSNEKAPLRCVSKVFSSLGFSLFRRNFRFALFCLIQVQLNISYAAFLVFIVPRAESIDVGVTSAATLLSIIGFGSLIGRLASGCLINPKLTAEVVFSGSTLTCFVGVLAAQFGSYGALAASAGLMGLGTGVMKSAHNVLVRDLVGVACYGQGLGMADIFRGIGDLLGPVIAGRLYDDKRSYAVMFYVIAALFLAIIFQMAVLMPVLKKLDSAIRQNSKRNTESEHSV</sequence>
<dbReference type="OrthoDB" id="6509908at2759"/>
<dbReference type="EnsemblMetazoa" id="XM_038214889.1">
    <property type="protein sequence ID" value="XP_038070817.1"/>
    <property type="gene ID" value="LOC119739805"/>
</dbReference>
<feature type="transmembrane region" description="Helical" evidence="3">
    <location>
        <begin position="362"/>
        <end position="378"/>
    </location>
</feature>
<dbReference type="Gene3D" id="1.20.1250.20">
    <property type="entry name" value="MFS general substrate transporter like domains"/>
    <property type="match status" value="1"/>
</dbReference>